<dbReference type="OrthoDB" id="8667810at2759"/>
<proteinExistence type="predicted"/>
<evidence type="ECO:0000259" key="2">
    <source>
        <dbReference type="Pfam" id="PF14973"/>
    </source>
</evidence>
<sequence>MEGIEMQPASKCSQNLTKLPLWIIEYSWAHKMMEVQEVVDPCNWPEVDSQPLNLEDSWRLRVASARVYSTVKNRDMEHFERALGFLEATYRLLPRLVSPIKHMKIMFGLKTMVIMWMLREGRGMVDTVFKISKFFPSKLPQYQDQCSQHKIFLMRKNHLDFKALAQVLALDKDTCKDYVKNRMEEQYGEHYAQKVEDRLLHYLHELETVLPGDTFIDKLLKKEIPASEEEKLLLEAITSDSMNIATTLKKLLRCDVVSCRRGKISQSSAHGMNGLENSQLSKSVLFGSSSKALLQTEEDGEVVKRVEEDSGDKENKEFSESSSEHVQEAASSPQFCSKHQRWVRSILQECSEELPLQANVSLSPLLFQSSSSITSSQDLTPSDLIPCPPDQQPSKTSTHLPTAAQASEQANPKDEQSAGSASDASQTELMLQPSSSRDTRLPILLSPVVRLIDIASIRMIYHSFKPHQAPLNPCTMYSNKHTFSTSSLQMLTSPHRPTLGNNALPRGTMKQSVLGQPDTVVPTNPQNTTYKSAPVSQDAPTSTRCQTPIQQSFSKLSTKSRKACTTARHSQALDRFSVSGPPTEEASTSTSPSGTLSSVCADIQFPLSSVSSRQVVPQNSIKPHPHTPHISPFQSKTLPCSTVISSASNSDRLVVRSETSRVQRAELRLSLASQAVLLQSKLLQPYVTLNRLSVQECYRVTKWRSSTRYAEPVVQGSNDDNDEDRRVEEEKDAGSLDLNTLYTSQSSSSDEDSLDCDPDYKPCFKKKRLLLEYETARSLHHV</sequence>
<feature type="region of interest" description="Disordered" evidence="1">
    <location>
        <begin position="373"/>
        <end position="436"/>
    </location>
</feature>
<feature type="domain" description="TERF1-interacting nuclear factor 2 N-terminal" evidence="2">
    <location>
        <begin position="70"/>
        <end position="211"/>
    </location>
</feature>
<dbReference type="RefSeq" id="XP_029289035.1">
    <property type="nucleotide sequence ID" value="XM_029433175.1"/>
</dbReference>
<accession>A0A6J2PU03</accession>
<dbReference type="GeneID" id="115009287"/>
<feature type="region of interest" description="Disordered" evidence="1">
    <location>
        <begin position="522"/>
        <end position="552"/>
    </location>
</feature>
<gene>
    <name evidence="4" type="primary">LOC115009287</name>
</gene>
<feature type="compositionally biased region" description="Polar residues" evidence="1">
    <location>
        <begin position="392"/>
        <end position="410"/>
    </location>
</feature>
<dbReference type="CDD" id="cd11657">
    <property type="entry name" value="TIN2_N"/>
    <property type="match status" value="1"/>
</dbReference>
<keyword evidence="3" id="KW-1185">Reference proteome</keyword>
<feature type="compositionally biased region" description="Polar residues" evidence="1">
    <location>
        <begin position="417"/>
        <end position="436"/>
    </location>
</feature>
<feature type="region of interest" description="Disordered" evidence="1">
    <location>
        <begin position="564"/>
        <end position="596"/>
    </location>
</feature>
<feature type="compositionally biased region" description="Low complexity" evidence="1">
    <location>
        <begin position="579"/>
        <end position="596"/>
    </location>
</feature>
<dbReference type="InterPro" id="IPR029400">
    <property type="entry name" value="TINF2_N"/>
</dbReference>
<protein>
    <submittedName>
        <fullName evidence="4">Uncharacterized protein LOC115009287 isoform X1</fullName>
    </submittedName>
</protein>
<dbReference type="Proteomes" id="UP000504630">
    <property type="component" value="Chromosome 6"/>
</dbReference>
<dbReference type="KEGG" id="cgob:115009287"/>
<dbReference type="InParanoid" id="A0A6J2PU03"/>
<dbReference type="AlphaFoldDB" id="A0A6J2PU03"/>
<feature type="region of interest" description="Disordered" evidence="1">
    <location>
        <begin position="297"/>
        <end position="332"/>
    </location>
</feature>
<organism evidence="3 4">
    <name type="scientific">Cottoperca gobio</name>
    <name type="common">Frogmouth</name>
    <name type="synonym">Aphritis gobio</name>
    <dbReference type="NCBI Taxonomy" id="56716"/>
    <lineage>
        <taxon>Eukaryota</taxon>
        <taxon>Metazoa</taxon>
        <taxon>Chordata</taxon>
        <taxon>Craniata</taxon>
        <taxon>Vertebrata</taxon>
        <taxon>Euteleostomi</taxon>
        <taxon>Actinopterygii</taxon>
        <taxon>Neopterygii</taxon>
        <taxon>Teleostei</taxon>
        <taxon>Neoteleostei</taxon>
        <taxon>Acanthomorphata</taxon>
        <taxon>Eupercaria</taxon>
        <taxon>Perciformes</taxon>
        <taxon>Notothenioidei</taxon>
        <taxon>Bovichtidae</taxon>
        <taxon>Cottoperca</taxon>
    </lineage>
</organism>
<name>A0A6J2PU03_COTGO</name>
<evidence type="ECO:0000256" key="1">
    <source>
        <dbReference type="SAM" id="MobiDB-lite"/>
    </source>
</evidence>
<reference evidence="4" key="1">
    <citation type="submission" date="2025-08" db="UniProtKB">
        <authorList>
            <consortium name="RefSeq"/>
        </authorList>
    </citation>
    <scope>IDENTIFICATION</scope>
</reference>
<feature type="compositionally biased region" description="Basic and acidic residues" evidence="1">
    <location>
        <begin position="723"/>
        <end position="734"/>
    </location>
</feature>
<dbReference type="Pfam" id="PF14973">
    <property type="entry name" value="TINF2_N"/>
    <property type="match status" value="1"/>
</dbReference>
<evidence type="ECO:0000313" key="4">
    <source>
        <dbReference type="RefSeq" id="XP_029289035.1"/>
    </source>
</evidence>
<feature type="compositionally biased region" description="Basic and acidic residues" evidence="1">
    <location>
        <begin position="301"/>
        <end position="327"/>
    </location>
</feature>
<evidence type="ECO:0000313" key="3">
    <source>
        <dbReference type="Proteomes" id="UP000504630"/>
    </source>
</evidence>
<feature type="region of interest" description="Disordered" evidence="1">
    <location>
        <begin position="711"/>
        <end position="735"/>
    </location>
</feature>
<feature type="compositionally biased region" description="Low complexity" evidence="1">
    <location>
        <begin position="373"/>
        <end position="382"/>
    </location>
</feature>